<evidence type="ECO:0000313" key="1">
    <source>
        <dbReference type="EMBL" id="KKK78190.1"/>
    </source>
</evidence>
<reference evidence="1" key="1">
    <citation type="journal article" date="2015" name="Nature">
        <title>Complex archaea that bridge the gap between prokaryotes and eukaryotes.</title>
        <authorList>
            <person name="Spang A."/>
            <person name="Saw J.H."/>
            <person name="Jorgensen S.L."/>
            <person name="Zaremba-Niedzwiedzka K."/>
            <person name="Martijn J."/>
            <person name="Lind A.E."/>
            <person name="van Eijk R."/>
            <person name="Schleper C."/>
            <person name="Guy L."/>
            <person name="Ettema T.J."/>
        </authorList>
    </citation>
    <scope>NUCLEOTIDE SEQUENCE</scope>
</reference>
<proteinExistence type="predicted"/>
<name>A0A0F8YWG0_9ZZZZ</name>
<dbReference type="Gene3D" id="2.60.120.200">
    <property type="match status" value="1"/>
</dbReference>
<dbReference type="AlphaFoldDB" id="A0A0F8YWG0"/>
<sequence length="398" mass="44101">PTSHYALLNEFVYEPSTPDTTSGYIFTSSKTQGSSIIDEFYMNSTNISGGNVTQIQIKVYGNESSLDSTVDVYLGSWLGAKQLDMGSTSVWNTYTWSGLSLSQTDLDGMQIKFTSVIPQKGAPIYSNFDNVQFGDILDFPLGITNDKFMISAWVYPTAFTSNESNNGVKNTFFSKAGNLEIGINESGYITVYINSNGVEATAAYGISGAIPLNSWSRVVLVYDQSNVDVLIGSTWYYSAVGAVAEPFAGGGNLVNGGDFTIGGELTKYSSFTGLLDEIAVYNNTEAYFPEMSNMTFTTVFNMSNRPAEYNLFGVKLLYSYKTNQSQQITLSLFNYNTQQYDIIDSADHTTYFIGEYEFTSSDYYNQNFEVNAKISGISISQFELYLDQYILNYSWTIP</sequence>
<gene>
    <name evidence="1" type="ORF">LCGC14_2846050</name>
</gene>
<evidence type="ECO:0008006" key="2">
    <source>
        <dbReference type="Google" id="ProtNLM"/>
    </source>
</evidence>
<dbReference type="SUPFAM" id="SSF49899">
    <property type="entry name" value="Concanavalin A-like lectins/glucanases"/>
    <property type="match status" value="1"/>
</dbReference>
<feature type="non-terminal residue" evidence="1">
    <location>
        <position position="1"/>
    </location>
</feature>
<comment type="caution">
    <text evidence="1">The sequence shown here is derived from an EMBL/GenBank/DDBJ whole genome shotgun (WGS) entry which is preliminary data.</text>
</comment>
<dbReference type="EMBL" id="LAZR01054608">
    <property type="protein sequence ID" value="KKK78190.1"/>
    <property type="molecule type" value="Genomic_DNA"/>
</dbReference>
<accession>A0A0F8YWG0</accession>
<organism evidence="1">
    <name type="scientific">marine sediment metagenome</name>
    <dbReference type="NCBI Taxonomy" id="412755"/>
    <lineage>
        <taxon>unclassified sequences</taxon>
        <taxon>metagenomes</taxon>
        <taxon>ecological metagenomes</taxon>
    </lineage>
</organism>
<dbReference type="InterPro" id="IPR013320">
    <property type="entry name" value="ConA-like_dom_sf"/>
</dbReference>
<protein>
    <recommendedName>
        <fullName evidence="2">LamG-like jellyroll fold domain-containing protein</fullName>
    </recommendedName>
</protein>
<dbReference type="Pfam" id="PF13385">
    <property type="entry name" value="Laminin_G_3"/>
    <property type="match status" value="1"/>
</dbReference>
<feature type="non-terminal residue" evidence="1">
    <location>
        <position position="398"/>
    </location>
</feature>